<organism evidence="2 3">
    <name type="scientific">Sphingobium chungbukense</name>
    <dbReference type="NCBI Taxonomy" id="56193"/>
    <lineage>
        <taxon>Bacteria</taxon>
        <taxon>Pseudomonadati</taxon>
        <taxon>Pseudomonadota</taxon>
        <taxon>Alphaproteobacteria</taxon>
        <taxon>Sphingomonadales</taxon>
        <taxon>Sphingomonadaceae</taxon>
        <taxon>Sphingobium</taxon>
    </lineage>
</organism>
<feature type="region of interest" description="Disordered" evidence="1">
    <location>
        <begin position="89"/>
        <end position="142"/>
    </location>
</feature>
<gene>
    <name evidence="2" type="ORF">YP76_19965</name>
</gene>
<comment type="caution">
    <text evidence="2">The sequence shown here is derived from an EMBL/GenBank/DDBJ whole genome shotgun (WGS) entry which is preliminary data.</text>
</comment>
<reference evidence="2 3" key="1">
    <citation type="submission" date="2015-04" db="EMBL/GenBank/DDBJ databases">
        <title>Genome sequence of aromatic hydrocarbons-degrading Sphingobium chungbukense DJ77.</title>
        <authorList>
            <person name="Kim Y.-C."/>
            <person name="Chae J.-C."/>
        </authorList>
    </citation>
    <scope>NUCLEOTIDE SEQUENCE [LARGE SCALE GENOMIC DNA]</scope>
    <source>
        <strain evidence="2 3">DJ77</strain>
    </source>
</reference>
<dbReference type="RefSeq" id="WP_046765371.1">
    <property type="nucleotide sequence ID" value="NZ_LBIC01000010.1"/>
</dbReference>
<name>A0A0M3AKB8_9SPHN</name>
<dbReference type="NCBIfam" id="TIGR03741">
    <property type="entry name" value="PRTRC_E"/>
    <property type="match status" value="1"/>
</dbReference>
<accession>A0A0M3AKB8</accession>
<dbReference type="STRING" id="56193.YP76_19965"/>
<feature type="compositionally biased region" description="Low complexity" evidence="1">
    <location>
        <begin position="92"/>
        <end position="112"/>
    </location>
</feature>
<dbReference type="Proteomes" id="UP000033874">
    <property type="component" value="Unassembled WGS sequence"/>
</dbReference>
<feature type="compositionally biased region" description="Low complexity" evidence="1">
    <location>
        <begin position="118"/>
        <end position="131"/>
    </location>
</feature>
<keyword evidence="3" id="KW-1185">Reference proteome</keyword>
<sequence>MLITNLLPLLARYSLGFDLVAGPDDTVTLTVIPRRQEGAAHKLETGETRPIALTASAAEIDAELAKGEDGALGQLIAARKTLADQLEEQRQAAEAARTAAAEAAKAKAATPKTPAPTSPAKAANPAAPPADAKADEPASLWD</sequence>
<dbReference type="InterPro" id="IPR022273">
    <property type="entry name" value="PRTRC_protein-E"/>
</dbReference>
<evidence type="ECO:0000313" key="2">
    <source>
        <dbReference type="EMBL" id="KKW90285.1"/>
    </source>
</evidence>
<protein>
    <submittedName>
        <fullName evidence="2">PRTRC system protein E</fullName>
    </submittedName>
</protein>
<dbReference type="EMBL" id="LBIC01000010">
    <property type="protein sequence ID" value="KKW90285.1"/>
    <property type="molecule type" value="Genomic_DNA"/>
</dbReference>
<proteinExistence type="predicted"/>
<dbReference type="AlphaFoldDB" id="A0A0M3AKB8"/>
<evidence type="ECO:0000313" key="3">
    <source>
        <dbReference type="Proteomes" id="UP000033874"/>
    </source>
</evidence>
<evidence type="ECO:0000256" key="1">
    <source>
        <dbReference type="SAM" id="MobiDB-lite"/>
    </source>
</evidence>
<dbReference type="PATRIC" id="fig|56193.3.peg.4198"/>